<dbReference type="KEGG" id="smil:18126273"/>
<dbReference type="AlphaFoldDB" id="V9P562"/>
<accession>V9P562</accession>
<evidence type="ECO:0000256" key="1">
    <source>
        <dbReference type="SAM" id="MobiDB-lite"/>
    </source>
</evidence>
<dbReference type="GeneID" id="18126273"/>
<feature type="region of interest" description="Disordered" evidence="1">
    <location>
        <begin position="44"/>
        <end position="75"/>
    </location>
</feature>
<organism evidence="2">
    <name type="scientific">Salvia miltiorrhiza</name>
    <name type="common">Chinese sage</name>
    <dbReference type="NCBI Taxonomy" id="226208"/>
    <lineage>
        <taxon>Eukaryota</taxon>
        <taxon>Viridiplantae</taxon>
        <taxon>Streptophyta</taxon>
        <taxon>Embryophyta</taxon>
        <taxon>Tracheophyta</taxon>
        <taxon>Spermatophyta</taxon>
        <taxon>Magnoliopsida</taxon>
        <taxon>eudicotyledons</taxon>
        <taxon>Gunneridae</taxon>
        <taxon>Pentapetalae</taxon>
        <taxon>asterids</taxon>
        <taxon>lamiids</taxon>
        <taxon>Lamiales</taxon>
        <taxon>Lamiaceae</taxon>
        <taxon>Nepetoideae</taxon>
        <taxon>Mentheae</taxon>
        <taxon>Salviinae</taxon>
        <taxon>Salvia</taxon>
        <taxon>Salvia incertae sedis</taxon>
    </lineage>
</organism>
<dbReference type="RefSeq" id="YP_008992281.1">
    <property type="nucleotide sequence ID" value="NC_023209.1"/>
</dbReference>
<sequence length="106" mass="11805">MRGESARSRLSLHVTVPSEELFPQSFSRGIPIGRGERYTERKELLSGIREGSKEKRKTVSDSGTHEQAGRNSYALAKGTGPIDQFILRLGNSSYRALLRLRLVGCE</sequence>
<reference evidence="2" key="1">
    <citation type="submission" date="2013-05" db="EMBL/GenBank/DDBJ databases">
        <title>The Mitochondrial Genome of the medicinal plant Salvia miltiorrhiza.</title>
        <authorList>
            <person name="Qian J."/>
        </authorList>
    </citation>
    <scope>NUCLEOTIDE SEQUENCE</scope>
</reference>
<proteinExistence type="predicted"/>
<name>V9P562_SALMI</name>
<gene>
    <name evidence="2" type="primary">orf106a</name>
    <name evidence="2" type="ORF">Salmi_Mp015</name>
</gene>
<evidence type="ECO:0000313" key="2">
    <source>
        <dbReference type="EMBL" id="AGU16549.1"/>
    </source>
</evidence>
<feature type="compositionally biased region" description="Basic and acidic residues" evidence="1">
    <location>
        <begin position="44"/>
        <end position="68"/>
    </location>
</feature>
<dbReference type="EMBL" id="KF177345">
    <property type="protein sequence ID" value="AGU16549.1"/>
    <property type="molecule type" value="Genomic_DNA"/>
</dbReference>
<protein>
    <submittedName>
        <fullName evidence="2">Uncharacterized protein</fullName>
    </submittedName>
</protein>
<geneLocation type="mitochondrion" evidence="2"/>
<keyword evidence="2" id="KW-0496">Mitochondrion</keyword>